<dbReference type="PIRSF" id="PIRSF037215">
    <property type="entry name" value="Peptidase_M20B"/>
    <property type="match status" value="1"/>
</dbReference>
<sequence length="425" mass="47604">MQHIIDRFISYVTIDTESDASSETTPSTAKQWDLANKLVEELKAIGMQDVTIDKKAYIMATLPSNVLHEVPTIGFISHFDTTPDFTGFNVKPQIVPNYDGKDIVLNAEQNIILSPNYFKDLLLYKGQTLITTDGTTLLGADDKAGITEIITAMEFLIKNPEIKHGKIRVGFTPDEEIGRGAHHFDVEKFGAEWAYTMDGSQIGELEYENFNAAGAKIIFKGKSVHPGYAKGKMINSMLIANDFISELPSDETPETTKGYEGFFHVHHLTGSIEETVLELIIRDHNKKKFEKRKELIEKITRKINKKFAKQFGADIVTAEIKDQYYNMKEKVTPVKHIVDIAEKAMREIGIKPLIKPIRGGTDGSQLSYKGLPCPNIFAGGHNFHGKYEYVPVESMQKAVEVIVKIAELTAIGDYVKTEETAKNKK</sequence>
<keyword evidence="4 7" id="KW-0378">Hydrolase</keyword>
<dbReference type="Pfam" id="PF01546">
    <property type="entry name" value="Peptidase_M20"/>
    <property type="match status" value="1"/>
</dbReference>
<dbReference type="SUPFAM" id="SSF55031">
    <property type="entry name" value="Bacterial exopeptidase dimerisation domain"/>
    <property type="match status" value="1"/>
</dbReference>
<evidence type="ECO:0000259" key="8">
    <source>
        <dbReference type="Pfam" id="PF07687"/>
    </source>
</evidence>
<dbReference type="HAMAP" id="MF_00550">
    <property type="entry name" value="Aminopeptidase_M20"/>
    <property type="match status" value="1"/>
</dbReference>
<dbReference type="SUPFAM" id="SSF53187">
    <property type="entry name" value="Zn-dependent exopeptidases"/>
    <property type="match status" value="1"/>
</dbReference>
<accession>A0ABW6HZD8</accession>
<evidence type="ECO:0000256" key="4">
    <source>
        <dbReference type="ARBA" id="ARBA00022801"/>
    </source>
</evidence>
<feature type="active site" evidence="7">
    <location>
        <position position="80"/>
    </location>
</feature>
<feature type="binding site" evidence="7">
    <location>
        <position position="141"/>
    </location>
    <ligand>
        <name>Zn(2+)</name>
        <dbReference type="ChEBI" id="CHEBI:29105"/>
        <label>1</label>
    </ligand>
</feature>
<dbReference type="RefSeq" id="WP_379856006.1">
    <property type="nucleotide sequence ID" value="NZ_JBHZPZ010000024.1"/>
</dbReference>
<dbReference type="InterPro" id="IPR011650">
    <property type="entry name" value="Peptidase_M20_dimer"/>
</dbReference>
<comment type="caution">
    <text evidence="9">The sequence shown here is derived from an EMBL/GenBank/DDBJ whole genome shotgun (WGS) entry which is preliminary data.</text>
</comment>
<reference evidence="9 10" key="1">
    <citation type="submission" date="2024-06" db="EMBL/GenBank/DDBJ databases">
        <title>Flavobacterium spp. isolated from glacier.</title>
        <authorList>
            <person name="Han D."/>
        </authorList>
    </citation>
    <scope>NUCLEOTIDE SEQUENCE [LARGE SCALE GENOMIC DNA]</scope>
    <source>
        <strain evidence="9 10">LS2P90</strain>
    </source>
</reference>
<evidence type="ECO:0000256" key="1">
    <source>
        <dbReference type="ARBA" id="ARBA00009692"/>
    </source>
</evidence>
<keyword evidence="7" id="KW-0963">Cytoplasm</keyword>
<evidence type="ECO:0000256" key="6">
    <source>
        <dbReference type="ARBA" id="ARBA00023049"/>
    </source>
</evidence>
<evidence type="ECO:0000256" key="7">
    <source>
        <dbReference type="HAMAP-Rule" id="MF_00550"/>
    </source>
</evidence>
<evidence type="ECO:0000256" key="2">
    <source>
        <dbReference type="ARBA" id="ARBA00022670"/>
    </source>
</evidence>
<name>A0ABW6HZD8_9FLAO</name>
<dbReference type="NCBIfam" id="NF003976">
    <property type="entry name" value="PRK05469.1"/>
    <property type="match status" value="1"/>
</dbReference>
<keyword evidence="2 7" id="KW-0645">Protease</keyword>
<dbReference type="InterPro" id="IPR036264">
    <property type="entry name" value="Bact_exopeptidase_dim_dom"/>
</dbReference>
<keyword evidence="10" id="KW-1185">Reference proteome</keyword>
<dbReference type="EC" id="3.4.11.4" evidence="7"/>
<organism evidence="9 10">
    <name type="scientific">Flavobacterium xylosi</name>
    <dbReference type="NCBI Taxonomy" id="3230415"/>
    <lineage>
        <taxon>Bacteria</taxon>
        <taxon>Pseudomonadati</taxon>
        <taxon>Bacteroidota</taxon>
        <taxon>Flavobacteriia</taxon>
        <taxon>Flavobacteriales</taxon>
        <taxon>Flavobacteriaceae</taxon>
        <taxon>Flavobacterium</taxon>
    </lineage>
</organism>
<evidence type="ECO:0000313" key="9">
    <source>
        <dbReference type="EMBL" id="MFE3869395.1"/>
    </source>
</evidence>
<feature type="binding site" evidence="7">
    <location>
        <position position="384"/>
    </location>
    <ligand>
        <name>Zn(2+)</name>
        <dbReference type="ChEBI" id="CHEBI:29105"/>
        <label>2</label>
    </ligand>
</feature>
<dbReference type="CDD" id="cd03892">
    <property type="entry name" value="M20_peptT"/>
    <property type="match status" value="1"/>
</dbReference>
<dbReference type="Proteomes" id="UP001600109">
    <property type="component" value="Unassembled WGS sequence"/>
</dbReference>
<dbReference type="PROSITE" id="PS00758">
    <property type="entry name" value="ARGE_DAPE_CPG2_1"/>
    <property type="match status" value="1"/>
</dbReference>
<feature type="binding site" evidence="7">
    <location>
        <position position="198"/>
    </location>
    <ligand>
        <name>Zn(2+)</name>
        <dbReference type="ChEBI" id="CHEBI:29105"/>
        <label>1</label>
    </ligand>
</feature>
<dbReference type="Gene3D" id="3.30.70.360">
    <property type="match status" value="1"/>
</dbReference>
<dbReference type="GO" id="GO:0045148">
    <property type="term" value="F:tripeptide aminopeptidase activity"/>
    <property type="evidence" value="ECO:0007669"/>
    <property type="project" value="UniProtKB-EC"/>
</dbReference>
<comment type="subcellular location">
    <subcellularLocation>
        <location evidence="7">Cytoplasm</location>
    </subcellularLocation>
</comment>
<evidence type="ECO:0000256" key="3">
    <source>
        <dbReference type="ARBA" id="ARBA00022723"/>
    </source>
</evidence>
<feature type="binding site" evidence="7">
    <location>
        <position position="176"/>
    </location>
    <ligand>
        <name>Zn(2+)</name>
        <dbReference type="ChEBI" id="CHEBI:29105"/>
        <label>2</label>
    </ligand>
</feature>
<gene>
    <name evidence="7 9" type="primary">pepT</name>
    <name evidence="9" type="ORF">ACFX5E_15125</name>
</gene>
<dbReference type="NCBIfam" id="NF009920">
    <property type="entry name" value="PRK13381.1"/>
    <property type="match status" value="1"/>
</dbReference>
<proteinExistence type="inferred from homology"/>
<feature type="binding site" evidence="7">
    <location>
        <position position="78"/>
    </location>
    <ligand>
        <name>Zn(2+)</name>
        <dbReference type="ChEBI" id="CHEBI:29105"/>
        <label>1</label>
    </ligand>
</feature>
<dbReference type="Gene3D" id="3.40.630.10">
    <property type="entry name" value="Zn peptidases"/>
    <property type="match status" value="1"/>
</dbReference>
<comment type="cofactor">
    <cofactor evidence="7">
        <name>Zn(2+)</name>
        <dbReference type="ChEBI" id="CHEBI:29105"/>
    </cofactor>
    <text evidence="7">Binds 2 Zn(2+) ions per subunit.</text>
</comment>
<feature type="binding site" evidence="7">
    <location>
        <position position="141"/>
    </location>
    <ligand>
        <name>Zn(2+)</name>
        <dbReference type="ChEBI" id="CHEBI:29105"/>
        <label>2</label>
    </ligand>
</feature>
<dbReference type="EMBL" id="JBHZPZ010000024">
    <property type="protein sequence ID" value="MFE3869395.1"/>
    <property type="molecule type" value="Genomic_DNA"/>
</dbReference>
<keyword evidence="5 7" id="KW-0862">Zinc</keyword>
<dbReference type="Pfam" id="PF07687">
    <property type="entry name" value="M20_dimer"/>
    <property type="match status" value="1"/>
</dbReference>
<dbReference type="PROSITE" id="PS00759">
    <property type="entry name" value="ARGE_DAPE_CPG2_2"/>
    <property type="match status" value="1"/>
</dbReference>
<keyword evidence="3 7" id="KW-0479">Metal-binding</keyword>
<evidence type="ECO:0000256" key="5">
    <source>
        <dbReference type="ARBA" id="ARBA00022833"/>
    </source>
</evidence>
<keyword evidence="6 7" id="KW-0482">Metalloprotease</keyword>
<evidence type="ECO:0000313" key="10">
    <source>
        <dbReference type="Proteomes" id="UP001600109"/>
    </source>
</evidence>
<dbReference type="NCBIfam" id="TIGR01882">
    <property type="entry name" value="peptidase-T"/>
    <property type="match status" value="1"/>
</dbReference>
<feature type="active site" description="Proton acceptor" evidence="7">
    <location>
        <position position="175"/>
    </location>
</feature>
<dbReference type="InterPro" id="IPR001261">
    <property type="entry name" value="ArgE/DapE_CS"/>
</dbReference>
<dbReference type="InterPro" id="IPR002933">
    <property type="entry name" value="Peptidase_M20"/>
</dbReference>
<feature type="domain" description="Peptidase M20 dimerisation" evidence="8">
    <location>
        <begin position="207"/>
        <end position="308"/>
    </location>
</feature>
<dbReference type="PANTHER" id="PTHR42994:SF1">
    <property type="entry name" value="PEPTIDASE T"/>
    <property type="match status" value="1"/>
</dbReference>
<dbReference type="PANTHER" id="PTHR42994">
    <property type="entry name" value="PEPTIDASE T"/>
    <property type="match status" value="1"/>
</dbReference>
<keyword evidence="7 9" id="KW-0031">Aminopeptidase</keyword>
<dbReference type="InterPro" id="IPR010161">
    <property type="entry name" value="Peptidase_M20B"/>
</dbReference>
<comment type="catalytic activity">
    <reaction evidence="7">
        <text>Release of the N-terminal residue from a tripeptide.</text>
        <dbReference type="EC" id="3.4.11.4"/>
    </reaction>
</comment>
<comment type="function">
    <text evidence="7">Cleaves the N-terminal amino acid of tripeptides.</text>
</comment>
<comment type="similarity">
    <text evidence="1 7">Belongs to the peptidase M20B family.</text>
</comment>
<protein>
    <recommendedName>
        <fullName evidence="7">Peptidase T</fullName>
        <ecNumber evidence="7">3.4.11.4</ecNumber>
    </recommendedName>
    <alternativeName>
        <fullName evidence="7">Aminotripeptidase</fullName>
        <shortName evidence="7">Tripeptidase</shortName>
    </alternativeName>
    <alternativeName>
        <fullName evidence="7">Tripeptide aminopeptidase</fullName>
    </alternativeName>
</protein>